<organism evidence="2 3">
    <name type="scientific">Pseudomonas tructae</name>
    <dbReference type="NCBI Taxonomy" id="2518644"/>
    <lineage>
        <taxon>Bacteria</taxon>
        <taxon>Pseudomonadati</taxon>
        <taxon>Pseudomonadota</taxon>
        <taxon>Gammaproteobacteria</taxon>
        <taxon>Pseudomonadales</taxon>
        <taxon>Pseudomonadaceae</taxon>
        <taxon>Pseudomonas</taxon>
    </lineage>
</organism>
<evidence type="ECO:0000313" key="2">
    <source>
        <dbReference type="EMBL" id="QBF26345.1"/>
    </source>
</evidence>
<sequence length="74" mass="8166">MSRNPRPPVGSTESELSVSTPSWQEQDIFFQIGPSTPGGLILREGQVVSYELVQGPQGQWFAVDIQIIEEPPLN</sequence>
<feature type="compositionally biased region" description="Polar residues" evidence="1">
    <location>
        <begin position="11"/>
        <end position="20"/>
    </location>
</feature>
<reference evidence="2 3" key="1">
    <citation type="submission" date="2019-02" db="EMBL/GenBank/DDBJ databases">
        <title>Complete genome sequence of Pseudomonas sp. SNU WT1 isolated from rainbow trout.</title>
        <authorList>
            <person name="Oh W.T."/>
            <person name="Park S.C."/>
        </authorList>
    </citation>
    <scope>NUCLEOTIDE SEQUENCE [LARGE SCALE GENOMIC DNA]</scope>
    <source>
        <strain evidence="2 3">SNU WT1</strain>
    </source>
</reference>
<accession>A0A411MHN2</accession>
<dbReference type="EMBL" id="CP035952">
    <property type="protein sequence ID" value="QBF26345.1"/>
    <property type="molecule type" value="Genomic_DNA"/>
</dbReference>
<dbReference type="AlphaFoldDB" id="A0A411MHN2"/>
<name>A0A411MHN2_9PSED</name>
<dbReference type="InterPro" id="IPR012340">
    <property type="entry name" value="NA-bd_OB-fold"/>
</dbReference>
<dbReference type="RefSeq" id="WP_130264214.1">
    <property type="nucleotide sequence ID" value="NZ_CP035952.1"/>
</dbReference>
<dbReference type="KEGG" id="ptk:EXN22_11805"/>
<protein>
    <submittedName>
        <fullName evidence="2">Cold shock domain-containing protein</fullName>
    </submittedName>
</protein>
<dbReference type="OrthoDB" id="6995414at2"/>
<keyword evidence="3" id="KW-1185">Reference proteome</keyword>
<gene>
    <name evidence="2" type="ORF">EXN22_11805</name>
</gene>
<proteinExistence type="predicted"/>
<evidence type="ECO:0000256" key="1">
    <source>
        <dbReference type="SAM" id="MobiDB-lite"/>
    </source>
</evidence>
<evidence type="ECO:0000313" key="3">
    <source>
        <dbReference type="Proteomes" id="UP000291130"/>
    </source>
</evidence>
<dbReference type="Proteomes" id="UP000291130">
    <property type="component" value="Chromosome"/>
</dbReference>
<feature type="region of interest" description="Disordered" evidence="1">
    <location>
        <begin position="1"/>
        <end position="20"/>
    </location>
</feature>
<dbReference type="SUPFAM" id="SSF50249">
    <property type="entry name" value="Nucleic acid-binding proteins"/>
    <property type="match status" value="1"/>
</dbReference>